<dbReference type="Proteomes" id="UP000316958">
    <property type="component" value="Unassembled WGS sequence"/>
</dbReference>
<gene>
    <name evidence="1" type="ORF">EWV57_16100</name>
</gene>
<sequence length="313" mass="36940">MKDRQHFVTQAVLRNFSSCKKKEKIFVILHKNNQLAILPKAINRTFEQNNYFKTNEENYDSWFENIDAQVPSIIASIIENGVENLTTQEREKINEFMAFQWLRCAAVRNESISFSEILKAPQNQKEYLELKQKIYDLDKQKKISLHDLKNDPRWSSFEYLDKMLGEDSIKHIHANLFTDIQVLIQKLNDLTLSSVSPKSLDRKDEYVISASPVLYNCWEPEFYFPISPTNYLRFHSIDSSFSPLDSRFLNELQFINGRAYTGCRVAARHQETLEYLKNTPLQDCEIKNLENSFWKYLFLEMYKKNQEAKKVSG</sequence>
<name>A0A552FLV2_MICAE</name>
<evidence type="ECO:0000313" key="2">
    <source>
        <dbReference type="Proteomes" id="UP000316958"/>
    </source>
</evidence>
<evidence type="ECO:0000313" key="1">
    <source>
        <dbReference type="EMBL" id="TRU47660.1"/>
    </source>
</evidence>
<dbReference type="InterPro" id="IPR025332">
    <property type="entry name" value="DUF4238"/>
</dbReference>
<dbReference type="AlphaFoldDB" id="A0A552FLV2"/>
<dbReference type="EMBL" id="SFBE01000266">
    <property type="protein sequence ID" value="TRU47660.1"/>
    <property type="molecule type" value="Genomic_DNA"/>
</dbReference>
<accession>A0A552FLV2</accession>
<protein>
    <submittedName>
        <fullName evidence="1">DUF4238 domain-containing protein</fullName>
    </submittedName>
</protein>
<dbReference type="Pfam" id="PF14022">
    <property type="entry name" value="DUF4238"/>
    <property type="match status" value="1"/>
</dbReference>
<proteinExistence type="predicted"/>
<comment type="caution">
    <text evidence="1">The sequence shown here is derived from an EMBL/GenBank/DDBJ whole genome shotgun (WGS) entry which is preliminary data.</text>
</comment>
<reference evidence="1 2" key="1">
    <citation type="submission" date="2019-01" db="EMBL/GenBank/DDBJ databases">
        <title>Coherence of Microcystis species and biogeography revealed through population genomics.</title>
        <authorList>
            <person name="Perez-Carrascal O.M."/>
            <person name="Terrat Y."/>
            <person name="Giani A."/>
            <person name="Fortin N."/>
            <person name="Tromas N."/>
            <person name="Shapiro B.J."/>
        </authorList>
    </citation>
    <scope>NUCLEOTIDE SEQUENCE [LARGE SCALE GENOMIC DNA]</scope>
    <source>
        <strain evidence="1">Ma_QC_Ch_20071001_S25D</strain>
    </source>
</reference>
<organism evidence="1 2">
    <name type="scientific">Microcystis aeruginosa Ma_QC_Ch_20071001_S25D</name>
    <dbReference type="NCBI Taxonomy" id="2486250"/>
    <lineage>
        <taxon>Bacteria</taxon>
        <taxon>Bacillati</taxon>
        <taxon>Cyanobacteriota</taxon>
        <taxon>Cyanophyceae</taxon>
        <taxon>Oscillatoriophycideae</taxon>
        <taxon>Chroococcales</taxon>
        <taxon>Microcystaceae</taxon>
        <taxon>Microcystis</taxon>
    </lineage>
</organism>